<dbReference type="CDD" id="cd00093">
    <property type="entry name" value="HTH_XRE"/>
    <property type="match status" value="1"/>
</dbReference>
<dbReference type="SUPFAM" id="SSF47413">
    <property type="entry name" value="lambda repressor-like DNA-binding domains"/>
    <property type="match status" value="1"/>
</dbReference>
<dbReference type="InterPro" id="IPR041413">
    <property type="entry name" value="MLTR_LBD"/>
</dbReference>
<dbReference type="AlphaFoldDB" id="A0A7Z0GIP6"/>
<feature type="domain" description="HTH cro/C1-type" evidence="1">
    <location>
        <begin position="33"/>
        <end position="80"/>
    </location>
</feature>
<reference evidence="2 3" key="1">
    <citation type="submission" date="2020-07" db="EMBL/GenBank/DDBJ databases">
        <title>Sequencing the genomes of 1000 actinobacteria strains.</title>
        <authorList>
            <person name="Klenk H.-P."/>
        </authorList>
    </citation>
    <scope>NUCLEOTIDE SEQUENCE [LARGE SCALE GENOMIC DNA]</scope>
    <source>
        <strain evidence="2 3">DSM 15475</strain>
    </source>
</reference>
<dbReference type="SMART" id="SM00530">
    <property type="entry name" value="HTH_XRE"/>
    <property type="match status" value="1"/>
</dbReference>
<evidence type="ECO:0000313" key="2">
    <source>
        <dbReference type="EMBL" id="NYJ76724.1"/>
    </source>
</evidence>
<evidence type="ECO:0000259" key="1">
    <source>
        <dbReference type="PROSITE" id="PS50943"/>
    </source>
</evidence>
<protein>
    <submittedName>
        <fullName evidence="2">Transcriptional regulator with XRE-family HTH domain</fullName>
    </submittedName>
</protein>
<dbReference type="Gene3D" id="1.10.260.40">
    <property type="entry name" value="lambda repressor-like DNA-binding domains"/>
    <property type="match status" value="1"/>
</dbReference>
<dbReference type="EMBL" id="JACCFY010000001">
    <property type="protein sequence ID" value="NYJ76724.1"/>
    <property type="molecule type" value="Genomic_DNA"/>
</dbReference>
<comment type="caution">
    <text evidence="2">The sequence shown here is derived from an EMBL/GenBank/DDBJ whole genome shotgun (WGS) entry which is preliminary data.</text>
</comment>
<organism evidence="2 3">
    <name type="scientific">Nesterenkonia xinjiangensis</name>
    <dbReference type="NCBI Taxonomy" id="225327"/>
    <lineage>
        <taxon>Bacteria</taxon>
        <taxon>Bacillati</taxon>
        <taxon>Actinomycetota</taxon>
        <taxon>Actinomycetes</taxon>
        <taxon>Micrococcales</taxon>
        <taxon>Micrococcaceae</taxon>
        <taxon>Nesterenkonia</taxon>
    </lineage>
</organism>
<dbReference type="InterPro" id="IPR010982">
    <property type="entry name" value="Lambda_DNA-bd_dom_sf"/>
</dbReference>
<dbReference type="InterPro" id="IPR001387">
    <property type="entry name" value="Cro/C1-type_HTH"/>
</dbReference>
<evidence type="ECO:0000313" key="3">
    <source>
        <dbReference type="Proteomes" id="UP000535437"/>
    </source>
</evidence>
<proteinExistence type="predicted"/>
<sequence length="276" mass="30635">MTADLGAYLKTRRGQVQPTDVGLHAHTPRRVPGLRREEVAMLAGVSVDYYARLEQGRERHPSPSVLNALANALLLDTDQREYVFRLAGLAPAVRTETASTPAQSLRDLLDAWTQTPAMIIDRQLNVLAQNQLAMALYSAFARPDNLIRMTFLDPAGRRFYVDWERAAESCVASLRLALSHADCADDVRRLIIDTSAGSDVFRRLWSEAHDVRGKVHDAKAFRHPAVGELVLDHHAFEVRSAPGTQLITYHATPSSPSAEKLQLLASLHATRGFVRE</sequence>
<dbReference type="Gene3D" id="3.30.450.180">
    <property type="match status" value="1"/>
</dbReference>
<dbReference type="GO" id="GO:0003677">
    <property type="term" value="F:DNA binding"/>
    <property type="evidence" value="ECO:0007669"/>
    <property type="project" value="InterPro"/>
</dbReference>
<dbReference type="Proteomes" id="UP000535437">
    <property type="component" value="Unassembled WGS sequence"/>
</dbReference>
<dbReference type="PROSITE" id="PS50943">
    <property type="entry name" value="HTH_CROC1"/>
    <property type="match status" value="1"/>
</dbReference>
<accession>A0A7Z0GIP6</accession>
<gene>
    <name evidence="2" type="ORF">HNR09_000135</name>
</gene>
<keyword evidence="3" id="KW-1185">Reference proteome</keyword>
<name>A0A7Z0GIP6_9MICC</name>
<dbReference type="RefSeq" id="WP_179540301.1">
    <property type="nucleotide sequence ID" value="NZ_BAAALL010000008.1"/>
</dbReference>
<dbReference type="Pfam" id="PF13560">
    <property type="entry name" value="HTH_31"/>
    <property type="match status" value="1"/>
</dbReference>
<dbReference type="PANTHER" id="PTHR35010">
    <property type="entry name" value="BLL4672 PROTEIN-RELATED"/>
    <property type="match status" value="1"/>
</dbReference>
<dbReference type="PANTHER" id="PTHR35010:SF2">
    <property type="entry name" value="BLL4672 PROTEIN"/>
    <property type="match status" value="1"/>
</dbReference>
<dbReference type="Pfam" id="PF17765">
    <property type="entry name" value="MLTR_LBD"/>
    <property type="match status" value="1"/>
</dbReference>